<keyword evidence="2" id="KW-0479">Metal-binding</keyword>
<dbReference type="Pfam" id="PF16124">
    <property type="entry name" value="RecQ_Zn_bind"/>
    <property type="match status" value="1"/>
</dbReference>
<evidence type="ECO:0000256" key="4">
    <source>
        <dbReference type="ARBA" id="ARBA00022801"/>
    </source>
</evidence>
<dbReference type="PROSITE" id="PS51194">
    <property type="entry name" value="HELICASE_CTER"/>
    <property type="match status" value="1"/>
</dbReference>
<keyword evidence="4" id="KW-0378">Hydrolase</keyword>
<organism evidence="15 16">
    <name type="scientific">Algoriella xinjiangensis</name>
    <dbReference type="NCBI Taxonomy" id="684065"/>
    <lineage>
        <taxon>Bacteria</taxon>
        <taxon>Pseudomonadati</taxon>
        <taxon>Bacteroidota</taxon>
        <taxon>Flavobacteriia</taxon>
        <taxon>Flavobacteriales</taxon>
        <taxon>Weeksellaceae</taxon>
        <taxon>Algoriella</taxon>
    </lineage>
</organism>
<dbReference type="GO" id="GO:0030894">
    <property type="term" value="C:replisome"/>
    <property type="evidence" value="ECO:0007669"/>
    <property type="project" value="TreeGrafter"/>
</dbReference>
<dbReference type="Gene3D" id="1.10.10.10">
    <property type="entry name" value="Winged helix-like DNA-binding domain superfamily/Winged helix DNA-binding domain"/>
    <property type="match status" value="1"/>
</dbReference>
<dbReference type="STRING" id="684065.SAMN05421738_101236"/>
<dbReference type="PROSITE" id="PS51192">
    <property type="entry name" value="HELICASE_ATP_BIND_1"/>
    <property type="match status" value="1"/>
</dbReference>
<dbReference type="InterPro" id="IPR027417">
    <property type="entry name" value="P-loop_NTPase"/>
</dbReference>
<evidence type="ECO:0000259" key="14">
    <source>
        <dbReference type="PROSITE" id="PS51194"/>
    </source>
</evidence>
<accession>A0A1I4SJK7</accession>
<dbReference type="GO" id="GO:0009378">
    <property type="term" value="F:four-way junction helicase activity"/>
    <property type="evidence" value="ECO:0007669"/>
    <property type="project" value="TreeGrafter"/>
</dbReference>
<dbReference type="InterPro" id="IPR036388">
    <property type="entry name" value="WH-like_DNA-bd_sf"/>
</dbReference>
<dbReference type="Proteomes" id="UP000199149">
    <property type="component" value="Unassembled WGS sequence"/>
</dbReference>
<dbReference type="SMART" id="SM00490">
    <property type="entry name" value="HELICc"/>
    <property type="match status" value="1"/>
</dbReference>
<evidence type="ECO:0000256" key="10">
    <source>
        <dbReference type="ARBA" id="ARBA00034808"/>
    </source>
</evidence>
<dbReference type="Gene3D" id="3.40.50.300">
    <property type="entry name" value="P-loop containing nucleotide triphosphate hydrolases"/>
    <property type="match status" value="2"/>
</dbReference>
<dbReference type="EC" id="5.6.2.4" evidence="10"/>
<feature type="domain" description="Helicase ATP-binding" evidence="13">
    <location>
        <begin position="24"/>
        <end position="192"/>
    </location>
</feature>
<dbReference type="Pfam" id="PF00271">
    <property type="entry name" value="Helicase_C"/>
    <property type="match status" value="1"/>
</dbReference>
<evidence type="ECO:0000259" key="13">
    <source>
        <dbReference type="PROSITE" id="PS51192"/>
    </source>
</evidence>
<evidence type="ECO:0000256" key="1">
    <source>
        <dbReference type="ARBA" id="ARBA00005446"/>
    </source>
</evidence>
<keyword evidence="6" id="KW-0067">ATP-binding</keyword>
<dbReference type="GO" id="GO:0016787">
    <property type="term" value="F:hydrolase activity"/>
    <property type="evidence" value="ECO:0007669"/>
    <property type="project" value="UniProtKB-KW"/>
</dbReference>
<keyword evidence="5 15" id="KW-0347">Helicase</keyword>
<dbReference type="AlphaFoldDB" id="A0A1I4SJK7"/>
<keyword evidence="8" id="KW-0413">Isomerase</keyword>
<sequence>MTPKDILFNYWNFSEFKTPQEEIIQSVLNKKDTLAILPTGGGKSICYQIPALILDGLTLVISPLIALMKDQVQNLQSKGIPTAYITNEQDQNLIGKILDDCQNNKIKLLYVSPERLLSRIFLERLKQINISLLAVDEAHCVSEWGHDFRPAYHKISKLRDIFPEIPILALTATATDLIKNEIVEKLQLNSPDIYKSSLKRDNLSYNVYLAADKKKELTYYLKKYPGSSIIFVRNRKLTYEISNFLIENGFDADFFHARLTKDEKELKQREWTLSNSRIMVSTNAFGMGIDKPNVRTVFHIDLPSSIESYYQEVGRAGRDDKQAFGIYLYNPDDRIQSENIFKANLPSQQDFIKISNCLFSQLQLAEGEITEMNYQLDLPKFADKFGLNLKMVVQFLDFLNTKEIIQQKNYTQNSTLRILISPHSINQNENRIFDYLQRHYSGIYTHNKEVSESKMTFDLHLSIGDIRNSLHEYAKNGMIDYSDRFLARFRFLVPRNSSTFKNKLWKDFEAIQINNWKRLQAMAYYAEQNTVCRERLLFGYFNQKMSEDCHKCDVCMAKQSSKNFNPNDLIEYLKDGPKTQNEILSKFINLPKAQIINELQYLIDELHIQPIGLNSYKITD</sequence>
<dbReference type="Pfam" id="PF00270">
    <property type="entry name" value="DEAD"/>
    <property type="match status" value="1"/>
</dbReference>
<dbReference type="GO" id="GO:0006310">
    <property type="term" value="P:DNA recombination"/>
    <property type="evidence" value="ECO:0007669"/>
    <property type="project" value="InterPro"/>
</dbReference>
<dbReference type="GO" id="GO:0043138">
    <property type="term" value="F:3'-5' DNA helicase activity"/>
    <property type="evidence" value="ECO:0007669"/>
    <property type="project" value="UniProtKB-EC"/>
</dbReference>
<dbReference type="InterPro" id="IPR004589">
    <property type="entry name" value="DNA_helicase_ATP-dep_RecQ"/>
</dbReference>
<gene>
    <name evidence="15" type="ORF">SAMN05421738_101236</name>
</gene>
<dbReference type="GO" id="GO:0043590">
    <property type="term" value="C:bacterial nucleoid"/>
    <property type="evidence" value="ECO:0007669"/>
    <property type="project" value="TreeGrafter"/>
</dbReference>
<dbReference type="InterPro" id="IPR032284">
    <property type="entry name" value="RecQ_Zn-bd"/>
</dbReference>
<protein>
    <recommendedName>
        <fullName evidence="11">ATP-dependent DNA helicase RecQ</fullName>
        <ecNumber evidence="10">5.6.2.4</ecNumber>
    </recommendedName>
    <alternativeName>
        <fullName evidence="12">DNA 3'-5' helicase RecQ</fullName>
    </alternativeName>
</protein>
<evidence type="ECO:0000256" key="6">
    <source>
        <dbReference type="ARBA" id="ARBA00022840"/>
    </source>
</evidence>
<evidence type="ECO:0000256" key="11">
    <source>
        <dbReference type="ARBA" id="ARBA00044535"/>
    </source>
</evidence>
<dbReference type="GO" id="GO:0005524">
    <property type="term" value="F:ATP binding"/>
    <property type="evidence" value="ECO:0007669"/>
    <property type="project" value="UniProtKB-KW"/>
</dbReference>
<feature type="domain" description="Helicase C-terminal" evidence="14">
    <location>
        <begin position="213"/>
        <end position="370"/>
    </location>
</feature>
<evidence type="ECO:0000256" key="7">
    <source>
        <dbReference type="ARBA" id="ARBA00023125"/>
    </source>
</evidence>
<dbReference type="InterPro" id="IPR011545">
    <property type="entry name" value="DEAD/DEAH_box_helicase_dom"/>
</dbReference>
<keyword evidence="3" id="KW-0547">Nucleotide-binding</keyword>
<dbReference type="GO" id="GO:0046872">
    <property type="term" value="F:metal ion binding"/>
    <property type="evidence" value="ECO:0007669"/>
    <property type="project" value="UniProtKB-KW"/>
</dbReference>
<proteinExistence type="inferred from homology"/>
<dbReference type="CDD" id="cd17920">
    <property type="entry name" value="DEXHc_RecQ"/>
    <property type="match status" value="1"/>
</dbReference>
<evidence type="ECO:0000256" key="3">
    <source>
        <dbReference type="ARBA" id="ARBA00022741"/>
    </source>
</evidence>
<dbReference type="GO" id="GO:0003677">
    <property type="term" value="F:DNA binding"/>
    <property type="evidence" value="ECO:0007669"/>
    <property type="project" value="UniProtKB-KW"/>
</dbReference>
<comment type="catalytic activity">
    <reaction evidence="9">
        <text>Couples ATP hydrolysis with the unwinding of duplex DNA by translocating in the 3'-5' direction.</text>
        <dbReference type="EC" id="5.6.2.4"/>
    </reaction>
</comment>
<dbReference type="GO" id="GO:0005737">
    <property type="term" value="C:cytoplasm"/>
    <property type="evidence" value="ECO:0007669"/>
    <property type="project" value="TreeGrafter"/>
</dbReference>
<dbReference type="FunFam" id="3.40.50.300:FF:000296">
    <property type="entry name" value="ATP-dependent DNA helicase RecQ"/>
    <property type="match status" value="1"/>
</dbReference>
<keyword evidence="16" id="KW-1185">Reference proteome</keyword>
<evidence type="ECO:0000256" key="12">
    <source>
        <dbReference type="ARBA" id="ARBA00044550"/>
    </source>
</evidence>
<dbReference type="SMART" id="SM00487">
    <property type="entry name" value="DEXDc"/>
    <property type="match status" value="1"/>
</dbReference>
<evidence type="ECO:0000313" key="16">
    <source>
        <dbReference type="Proteomes" id="UP000199149"/>
    </source>
</evidence>
<dbReference type="InterPro" id="IPR014001">
    <property type="entry name" value="Helicase_ATP-bd"/>
</dbReference>
<dbReference type="GO" id="GO:0006281">
    <property type="term" value="P:DNA repair"/>
    <property type="evidence" value="ECO:0007669"/>
    <property type="project" value="TreeGrafter"/>
</dbReference>
<dbReference type="NCBIfam" id="TIGR00614">
    <property type="entry name" value="recQ_fam"/>
    <property type="match status" value="1"/>
</dbReference>
<dbReference type="PANTHER" id="PTHR13710">
    <property type="entry name" value="DNA HELICASE RECQ FAMILY MEMBER"/>
    <property type="match status" value="1"/>
</dbReference>
<evidence type="ECO:0000313" key="15">
    <source>
        <dbReference type="EMBL" id="SFM64619.1"/>
    </source>
</evidence>
<name>A0A1I4SJK7_9FLAO</name>
<dbReference type="OrthoDB" id="9763310at2"/>
<evidence type="ECO:0000256" key="5">
    <source>
        <dbReference type="ARBA" id="ARBA00022806"/>
    </source>
</evidence>
<reference evidence="16" key="1">
    <citation type="submission" date="2016-10" db="EMBL/GenBank/DDBJ databases">
        <authorList>
            <person name="Varghese N."/>
            <person name="Submissions S."/>
        </authorList>
    </citation>
    <scope>NUCLEOTIDE SEQUENCE [LARGE SCALE GENOMIC DNA]</scope>
    <source>
        <strain evidence="16">XJ109</strain>
    </source>
</reference>
<evidence type="ECO:0000256" key="8">
    <source>
        <dbReference type="ARBA" id="ARBA00023235"/>
    </source>
</evidence>
<comment type="similarity">
    <text evidence="1">Belongs to the helicase family. RecQ subfamily.</text>
</comment>
<dbReference type="RefSeq" id="WP_092905713.1">
    <property type="nucleotide sequence ID" value="NZ_FOUZ01000001.1"/>
</dbReference>
<dbReference type="EMBL" id="FOUZ01000001">
    <property type="protein sequence ID" value="SFM64619.1"/>
    <property type="molecule type" value="Genomic_DNA"/>
</dbReference>
<evidence type="ECO:0000256" key="2">
    <source>
        <dbReference type="ARBA" id="ARBA00022723"/>
    </source>
</evidence>
<dbReference type="PANTHER" id="PTHR13710:SF105">
    <property type="entry name" value="ATP-DEPENDENT DNA HELICASE Q1"/>
    <property type="match status" value="1"/>
</dbReference>
<dbReference type="SUPFAM" id="SSF52540">
    <property type="entry name" value="P-loop containing nucleoside triphosphate hydrolases"/>
    <property type="match status" value="1"/>
</dbReference>
<dbReference type="InterPro" id="IPR001650">
    <property type="entry name" value="Helicase_C-like"/>
</dbReference>
<keyword evidence="7" id="KW-0238">DNA-binding</keyword>
<evidence type="ECO:0000256" key="9">
    <source>
        <dbReference type="ARBA" id="ARBA00034617"/>
    </source>
</evidence>